<feature type="transmembrane region" description="Helical" evidence="1">
    <location>
        <begin position="51"/>
        <end position="73"/>
    </location>
</feature>
<feature type="transmembrane region" description="Helical" evidence="1">
    <location>
        <begin position="20"/>
        <end position="39"/>
    </location>
</feature>
<dbReference type="OrthoDB" id="1454250at2"/>
<proteinExistence type="predicted"/>
<evidence type="ECO:0000313" key="2">
    <source>
        <dbReference type="EMBL" id="RVU01722.1"/>
    </source>
</evidence>
<name>A0A437MVN0_9SPHI</name>
<comment type="caution">
    <text evidence="2">The sequence shown here is derived from an EMBL/GenBank/DDBJ whole genome shotgun (WGS) entry which is preliminary data.</text>
</comment>
<sequence>MTLEEFKTAITKGNKFNDCFNYLLCLFFIGLGCFFLYKVILENGDIIPANIWNSVMMFGMISFFISLGIYGIWRINKDYNTYEIFSNKSEVEKEKIISDYLVNLTIYRKSIENNFYHITYQNKYLNSVEVYIYFDKNHFYINARGAESGAKGIIDFGLTYRASNRIIRHIKANA</sequence>
<keyword evidence="3" id="KW-1185">Reference proteome</keyword>
<keyword evidence="1" id="KW-0472">Membrane</keyword>
<accession>A0A437MVN0</accession>
<keyword evidence="1" id="KW-0812">Transmembrane</keyword>
<evidence type="ECO:0000313" key="3">
    <source>
        <dbReference type="Proteomes" id="UP000282759"/>
    </source>
</evidence>
<reference evidence="2 3" key="1">
    <citation type="submission" date="2019-01" db="EMBL/GenBank/DDBJ databases">
        <authorList>
            <person name="Chen W.-M."/>
        </authorList>
    </citation>
    <scope>NUCLEOTIDE SEQUENCE [LARGE SCALE GENOMIC DNA]</scope>
    <source>
        <strain evidence="2 3">YBJ-36</strain>
    </source>
</reference>
<dbReference type="PROSITE" id="PS51257">
    <property type="entry name" value="PROKAR_LIPOPROTEIN"/>
    <property type="match status" value="1"/>
</dbReference>
<keyword evidence="1" id="KW-1133">Transmembrane helix</keyword>
<evidence type="ECO:0000256" key="1">
    <source>
        <dbReference type="SAM" id="Phobius"/>
    </source>
</evidence>
<dbReference type="RefSeq" id="WP_127704087.1">
    <property type="nucleotide sequence ID" value="NZ_SACK01000002.1"/>
</dbReference>
<dbReference type="AlphaFoldDB" id="A0A437MVN0"/>
<dbReference type="EMBL" id="SACK01000002">
    <property type="protein sequence ID" value="RVU01722.1"/>
    <property type="molecule type" value="Genomic_DNA"/>
</dbReference>
<organism evidence="2 3">
    <name type="scientific">Mucilaginibacter limnophilus</name>
    <dbReference type="NCBI Taxonomy" id="1932778"/>
    <lineage>
        <taxon>Bacteria</taxon>
        <taxon>Pseudomonadati</taxon>
        <taxon>Bacteroidota</taxon>
        <taxon>Sphingobacteriia</taxon>
        <taxon>Sphingobacteriales</taxon>
        <taxon>Sphingobacteriaceae</taxon>
        <taxon>Mucilaginibacter</taxon>
    </lineage>
</organism>
<dbReference type="Proteomes" id="UP000282759">
    <property type="component" value="Unassembled WGS sequence"/>
</dbReference>
<gene>
    <name evidence="2" type="ORF">EOD41_07110</name>
</gene>
<protein>
    <submittedName>
        <fullName evidence="2">Uncharacterized protein</fullName>
    </submittedName>
</protein>